<proteinExistence type="predicted"/>
<dbReference type="WBParaSite" id="nRc.2.0.1.t24872-RA">
    <property type="protein sequence ID" value="nRc.2.0.1.t24872-RA"/>
    <property type="gene ID" value="nRc.2.0.1.g24872"/>
</dbReference>
<dbReference type="AlphaFoldDB" id="A0A915JG54"/>
<evidence type="ECO:0000313" key="2">
    <source>
        <dbReference type="Proteomes" id="UP000887565"/>
    </source>
</evidence>
<evidence type="ECO:0000313" key="3">
    <source>
        <dbReference type="WBParaSite" id="nRc.2.0.1.t24872-RA"/>
    </source>
</evidence>
<sequence length="79" mass="9321">MDRPQNRYPKGSSSTDRGPQNSVPPPAKFISFQPQAIEQPLQQPPHTEMLLEQLIQRYDRDYEERKSRQHPEEILPPNR</sequence>
<keyword evidence="2" id="KW-1185">Reference proteome</keyword>
<feature type="compositionally biased region" description="Polar residues" evidence="1">
    <location>
        <begin position="32"/>
        <end position="45"/>
    </location>
</feature>
<organism evidence="2 3">
    <name type="scientific">Romanomermis culicivorax</name>
    <name type="common">Nematode worm</name>
    <dbReference type="NCBI Taxonomy" id="13658"/>
    <lineage>
        <taxon>Eukaryota</taxon>
        <taxon>Metazoa</taxon>
        <taxon>Ecdysozoa</taxon>
        <taxon>Nematoda</taxon>
        <taxon>Enoplea</taxon>
        <taxon>Dorylaimia</taxon>
        <taxon>Mermithida</taxon>
        <taxon>Mermithoidea</taxon>
        <taxon>Mermithidae</taxon>
        <taxon>Romanomermis</taxon>
    </lineage>
</organism>
<protein>
    <submittedName>
        <fullName evidence="3">Uncharacterized protein</fullName>
    </submittedName>
</protein>
<dbReference type="Proteomes" id="UP000887565">
    <property type="component" value="Unplaced"/>
</dbReference>
<evidence type="ECO:0000256" key="1">
    <source>
        <dbReference type="SAM" id="MobiDB-lite"/>
    </source>
</evidence>
<feature type="region of interest" description="Disordered" evidence="1">
    <location>
        <begin position="1"/>
        <end position="47"/>
    </location>
</feature>
<accession>A0A915JG54</accession>
<name>A0A915JG54_ROMCU</name>
<reference evidence="3" key="1">
    <citation type="submission" date="2022-11" db="UniProtKB">
        <authorList>
            <consortium name="WormBaseParasite"/>
        </authorList>
    </citation>
    <scope>IDENTIFICATION</scope>
</reference>
<feature type="compositionally biased region" description="Polar residues" evidence="1">
    <location>
        <begin position="11"/>
        <end position="21"/>
    </location>
</feature>